<dbReference type="EMBL" id="CP012677">
    <property type="protein sequence ID" value="ALE92293.1"/>
    <property type="molecule type" value="Genomic_DNA"/>
</dbReference>
<dbReference type="Gene3D" id="3.40.1350.140">
    <property type="entry name" value="MepB-like"/>
    <property type="match status" value="1"/>
</dbReference>
<sequence length="169" mass="18236">MNVTDPRPAAWAKAKELLLEPAGLGCPDPVAEPEGGDYGACEFTVGGRLARFRVAKTTPTKVGQFVTLWQRTSQGPIRPFDTADGVDLFVVHVTDGTQSGQFVFPADVLARRGVLSVAGRGGKRAIRLYAPWVETSSAQAAKTQAWQIMYFLPFSPAPEVDRIRGLYGA</sequence>
<evidence type="ECO:0000313" key="2">
    <source>
        <dbReference type="Proteomes" id="UP000062833"/>
    </source>
</evidence>
<evidence type="ECO:0008006" key="3">
    <source>
        <dbReference type="Google" id="ProtNLM"/>
    </source>
</evidence>
<dbReference type="InterPro" id="IPR038231">
    <property type="entry name" value="MepB-like_sf"/>
</dbReference>
<evidence type="ECO:0000313" key="1">
    <source>
        <dbReference type="EMBL" id="ALE92293.1"/>
    </source>
</evidence>
<proteinExistence type="predicted"/>
<dbReference type="AlphaFoldDB" id="A0A0M4RBD5"/>
<keyword evidence="2" id="KW-1185">Reference proteome</keyword>
<accession>A0A0M4RBD5</accession>
<protein>
    <recommendedName>
        <fullName evidence="3">MepB domain containing protein</fullName>
    </recommendedName>
</protein>
<name>A0A0M4RBD5_9MICC</name>
<dbReference type="InterPro" id="IPR011235">
    <property type="entry name" value="MepB-like"/>
</dbReference>
<organism evidence="1 2">
    <name type="scientific">Arthrobacter alpinus</name>
    <dbReference type="NCBI Taxonomy" id="656366"/>
    <lineage>
        <taxon>Bacteria</taxon>
        <taxon>Bacillati</taxon>
        <taxon>Actinomycetota</taxon>
        <taxon>Actinomycetes</taxon>
        <taxon>Micrococcales</taxon>
        <taxon>Micrococcaceae</taxon>
        <taxon>Arthrobacter</taxon>
    </lineage>
</organism>
<dbReference type="OrthoDB" id="4954833at2"/>
<dbReference type="Pfam" id="PF08877">
    <property type="entry name" value="MepB-like"/>
    <property type="match status" value="1"/>
</dbReference>
<gene>
    <name evidence="1" type="ORF">AOC05_08030</name>
</gene>
<dbReference type="Proteomes" id="UP000062833">
    <property type="component" value="Chromosome"/>
</dbReference>
<reference evidence="2" key="1">
    <citation type="submission" date="2015-09" db="EMBL/GenBank/DDBJ databases">
        <title>Complete genome of Arthrobacter alpinus strain R3.8.</title>
        <authorList>
            <person name="See-Too W.S."/>
            <person name="Chan K.G."/>
        </authorList>
    </citation>
    <scope>NUCLEOTIDE SEQUENCE [LARGE SCALE GENOMIC DNA]</scope>
    <source>
        <strain evidence="2">R3.8</strain>
    </source>
</reference>
<dbReference type="PATRIC" id="fig|656366.3.peg.1714"/>
<dbReference type="KEGG" id="aaq:AOC05_08030"/>